<dbReference type="InParanoid" id="A0A316VVG5"/>
<dbReference type="RefSeq" id="XP_025368609.1">
    <property type="nucleotide sequence ID" value="XM_025510676.1"/>
</dbReference>
<keyword evidence="4" id="KW-1185">Reference proteome</keyword>
<organism evidence="3 4">
    <name type="scientific">Ceraceosorus guamensis</name>
    <dbReference type="NCBI Taxonomy" id="1522189"/>
    <lineage>
        <taxon>Eukaryota</taxon>
        <taxon>Fungi</taxon>
        <taxon>Dikarya</taxon>
        <taxon>Basidiomycota</taxon>
        <taxon>Ustilaginomycotina</taxon>
        <taxon>Exobasidiomycetes</taxon>
        <taxon>Ceraceosorales</taxon>
        <taxon>Ceraceosoraceae</taxon>
        <taxon>Ceraceosorus</taxon>
    </lineage>
</organism>
<dbReference type="OrthoDB" id="10443362at2759"/>
<evidence type="ECO:0000256" key="1">
    <source>
        <dbReference type="SAM" id="SignalP"/>
    </source>
</evidence>
<dbReference type="AlphaFoldDB" id="A0A316VVG5"/>
<dbReference type="Pfam" id="PF23416">
    <property type="entry name" value="DUF7107"/>
    <property type="match status" value="1"/>
</dbReference>
<dbReference type="Proteomes" id="UP000245783">
    <property type="component" value="Unassembled WGS sequence"/>
</dbReference>
<keyword evidence="1" id="KW-0732">Signal</keyword>
<proteinExistence type="predicted"/>
<sequence>MRFVSLATLITLSTWLALGSAAPLEGSAVGDLYARAAASTKSCTKSAQCSSGNFCNRNKCAPLAPVGAGCYKNSGCSAPGICFNSKCLGNSAK</sequence>
<evidence type="ECO:0000259" key="2">
    <source>
        <dbReference type="Pfam" id="PF23416"/>
    </source>
</evidence>
<accession>A0A316VVG5</accession>
<feature type="signal peptide" evidence="1">
    <location>
        <begin position="1"/>
        <end position="21"/>
    </location>
</feature>
<protein>
    <recommendedName>
        <fullName evidence="2">DUF7107 domain-containing protein</fullName>
    </recommendedName>
</protein>
<reference evidence="3 4" key="1">
    <citation type="journal article" date="2018" name="Mol. Biol. Evol.">
        <title>Broad Genomic Sampling Reveals a Smut Pathogenic Ancestry of the Fungal Clade Ustilaginomycotina.</title>
        <authorList>
            <person name="Kijpornyongpan T."/>
            <person name="Mondo S.J."/>
            <person name="Barry K."/>
            <person name="Sandor L."/>
            <person name="Lee J."/>
            <person name="Lipzen A."/>
            <person name="Pangilinan J."/>
            <person name="LaButti K."/>
            <person name="Hainaut M."/>
            <person name="Henrissat B."/>
            <person name="Grigoriev I.V."/>
            <person name="Spatafora J.W."/>
            <person name="Aime M.C."/>
        </authorList>
    </citation>
    <scope>NUCLEOTIDE SEQUENCE [LARGE SCALE GENOMIC DNA]</scope>
    <source>
        <strain evidence="3 4">MCA 4658</strain>
    </source>
</reference>
<dbReference type="EMBL" id="KZ819393">
    <property type="protein sequence ID" value="PWN41449.1"/>
    <property type="molecule type" value="Genomic_DNA"/>
</dbReference>
<gene>
    <name evidence="3" type="ORF">IE81DRAFT_176898</name>
</gene>
<feature type="domain" description="DUF7107" evidence="2">
    <location>
        <begin position="42"/>
        <end position="88"/>
    </location>
</feature>
<name>A0A316VVG5_9BASI</name>
<feature type="chain" id="PRO_5016325416" description="DUF7107 domain-containing protein" evidence="1">
    <location>
        <begin position="22"/>
        <end position="93"/>
    </location>
</feature>
<dbReference type="GeneID" id="37032546"/>
<evidence type="ECO:0000313" key="4">
    <source>
        <dbReference type="Proteomes" id="UP000245783"/>
    </source>
</evidence>
<evidence type="ECO:0000313" key="3">
    <source>
        <dbReference type="EMBL" id="PWN41449.1"/>
    </source>
</evidence>
<dbReference type="InterPro" id="IPR055531">
    <property type="entry name" value="DUF7107"/>
</dbReference>